<evidence type="ECO:0000313" key="4">
    <source>
        <dbReference type="EMBL" id="ANH40258.1"/>
    </source>
</evidence>
<dbReference type="KEGG" id="ndk:I601_3859"/>
<evidence type="ECO:0000313" key="5">
    <source>
        <dbReference type="Proteomes" id="UP000077868"/>
    </source>
</evidence>
<dbReference type="PATRIC" id="fig|1300347.3.peg.3867"/>
<proteinExistence type="inferred from homology"/>
<dbReference type="Gene3D" id="3.40.50.1980">
    <property type="entry name" value="Nitrogenase molybdenum iron protein domain"/>
    <property type="match status" value="2"/>
</dbReference>
<dbReference type="PROSITE" id="PS50983">
    <property type="entry name" value="FE_B12_PBP"/>
    <property type="match status" value="1"/>
</dbReference>
<dbReference type="Pfam" id="PF01497">
    <property type="entry name" value="Peripla_BP_2"/>
    <property type="match status" value="1"/>
</dbReference>
<dbReference type="PROSITE" id="PS51257">
    <property type="entry name" value="PROKAR_LIPOPROTEIN"/>
    <property type="match status" value="1"/>
</dbReference>
<organism evidence="4 5">
    <name type="scientific">Nocardioides dokdonensis FR1436</name>
    <dbReference type="NCBI Taxonomy" id="1300347"/>
    <lineage>
        <taxon>Bacteria</taxon>
        <taxon>Bacillati</taxon>
        <taxon>Actinomycetota</taxon>
        <taxon>Actinomycetes</taxon>
        <taxon>Propionibacteriales</taxon>
        <taxon>Nocardioidaceae</taxon>
        <taxon>Nocardioides</taxon>
    </lineage>
</organism>
<dbReference type="InterPro" id="IPR002491">
    <property type="entry name" value="ABC_transptr_periplasmic_BD"/>
</dbReference>
<evidence type="ECO:0000256" key="2">
    <source>
        <dbReference type="SAM" id="SignalP"/>
    </source>
</evidence>
<dbReference type="PANTHER" id="PTHR30535">
    <property type="entry name" value="VITAMIN B12-BINDING PROTEIN"/>
    <property type="match status" value="1"/>
</dbReference>
<feature type="signal peptide" evidence="2">
    <location>
        <begin position="1"/>
        <end position="27"/>
    </location>
</feature>
<comment type="similarity">
    <text evidence="1">Belongs to the bacterial solute-binding protein 8 family.</text>
</comment>
<evidence type="ECO:0000259" key="3">
    <source>
        <dbReference type="PROSITE" id="PS50983"/>
    </source>
</evidence>
<sequence>MRPRPSPSTLSAATVALVLLLGASACAGAPEPPAGAAPAGAPGFPVEITSCGHTSTLESPVRRGVTMNQGATEVALALGVEDQLVGTAYLDDAVAGRWADAYAAVPVLSTQYPTREELLATGPDLVYGAYVSAFDAGAAGSREELEGSGTAAYLSPFACEDDDLRPAPSFEAVWDEVDAVAAAFGVPERAERLRAEQQQQLADLAAAEAGADLDVLWYDSGDRTPYVGAGAGGPQLVLDAVGATNVFADQPGGWVEASWEKVVVADPDVIVLADAAWSSAADKIAYLESDPVLSTLGAVREQRYVRVPFSESTPGVRLVDGASSVAARLTRLSGS</sequence>
<dbReference type="OrthoDB" id="9797850at2"/>
<dbReference type="InterPro" id="IPR050902">
    <property type="entry name" value="ABC_Transporter_SBP"/>
</dbReference>
<protein>
    <submittedName>
        <fullName evidence="4">Corrinoid ABC transporter substrate-binding protein</fullName>
    </submittedName>
</protein>
<keyword evidence="2" id="KW-0732">Signal</keyword>
<gene>
    <name evidence="4" type="ORF">I601_3859</name>
</gene>
<accession>A0A1A9GPP9</accession>
<reference evidence="4 5" key="1">
    <citation type="submission" date="2016-03" db="EMBL/GenBank/DDBJ databases">
        <title>Complete genome sequence of a soil Actinobacterium, Nocardioides dokdonensis FR1436.</title>
        <authorList>
            <person name="Kwon S.-K."/>
            <person name="Kim K."/>
            <person name="Kim J.F."/>
        </authorList>
    </citation>
    <scope>NUCLEOTIDE SEQUENCE [LARGE SCALE GENOMIC DNA]</scope>
    <source>
        <strain evidence="4 5">FR1436</strain>
    </source>
</reference>
<feature type="domain" description="Fe/B12 periplasmic-binding" evidence="3">
    <location>
        <begin position="63"/>
        <end position="335"/>
    </location>
</feature>
<dbReference type="AlphaFoldDB" id="A0A1A9GPP9"/>
<dbReference type="Proteomes" id="UP000077868">
    <property type="component" value="Chromosome"/>
</dbReference>
<dbReference type="SUPFAM" id="SSF53807">
    <property type="entry name" value="Helical backbone' metal receptor"/>
    <property type="match status" value="1"/>
</dbReference>
<feature type="chain" id="PRO_5039648941" evidence="2">
    <location>
        <begin position="28"/>
        <end position="335"/>
    </location>
</feature>
<name>A0A1A9GPP9_9ACTN</name>
<dbReference type="RefSeq" id="WP_068113322.1">
    <property type="nucleotide sequence ID" value="NZ_CP015079.1"/>
</dbReference>
<evidence type="ECO:0000256" key="1">
    <source>
        <dbReference type="ARBA" id="ARBA00008814"/>
    </source>
</evidence>
<dbReference type="EMBL" id="CP015079">
    <property type="protein sequence ID" value="ANH40258.1"/>
    <property type="molecule type" value="Genomic_DNA"/>
</dbReference>
<dbReference type="STRING" id="1300347.I601_3859"/>
<dbReference type="PANTHER" id="PTHR30535:SF7">
    <property type="entry name" value="IRON(III) DICITRATE-BINDING PROTEIN"/>
    <property type="match status" value="1"/>
</dbReference>
<keyword evidence="5" id="KW-1185">Reference proteome</keyword>